<name>A0ABX1C918_9ACTN</name>
<keyword evidence="2" id="KW-0732">Signal</keyword>
<feature type="signal peptide" evidence="2">
    <location>
        <begin position="1"/>
        <end position="24"/>
    </location>
</feature>
<evidence type="ECO:0008006" key="5">
    <source>
        <dbReference type="Google" id="ProtNLM"/>
    </source>
</evidence>
<reference evidence="3 4" key="1">
    <citation type="submission" date="2020-03" db="EMBL/GenBank/DDBJ databases">
        <title>Draft genome of Streptomyces sp. ventii, isolated from the Axial Seamount in the Pacific Ocean, and resequencing of the two type strains Streptomyces lonarensis strain NCL 716 and Streptomyces bohaiensis strain 11A07.</title>
        <authorList>
            <person name="Loughran R.M."/>
            <person name="Pfannmuller K.M."/>
            <person name="Wasson B.J."/>
            <person name="Deadmond M.C."/>
            <person name="Paddock B.E."/>
            <person name="Koyack M.J."/>
            <person name="Gallegos D.A."/>
            <person name="Mitchell E.A."/>
            <person name="Ushijima B."/>
            <person name="Saw J.H."/>
            <person name="Mcphail K.L."/>
            <person name="Videau P."/>
        </authorList>
    </citation>
    <scope>NUCLEOTIDE SEQUENCE [LARGE SCALE GENOMIC DNA]</scope>
    <source>
        <strain evidence="3 4">11A07</strain>
    </source>
</reference>
<comment type="caution">
    <text evidence="3">The sequence shown here is derived from an EMBL/GenBank/DDBJ whole genome shotgun (WGS) entry which is preliminary data.</text>
</comment>
<feature type="compositionally biased region" description="Basic and acidic residues" evidence="1">
    <location>
        <begin position="31"/>
        <end position="44"/>
    </location>
</feature>
<protein>
    <recommendedName>
        <fullName evidence="5">Enoyl reductase</fullName>
    </recommendedName>
</protein>
<evidence type="ECO:0000256" key="2">
    <source>
        <dbReference type="SAM" id="SignalP"/>
    </source>
</evidence>
<feature type="region of interest" description="Disordered" evidence="1">
    <location>
        <begin position="22"/>
        <end position="78"/>
    </location>
</feature>
<feature type="chain" id="PRO_5046521727" description="Enoyl reductase" evidence="2">
    <location>
        <begin position="25"/>
        <end position="347"/>
    </location>
</feature>
<evidence type="ECO:0000256" key="1">
    <source>
        <dbReference type="SAM" id="MobiDB-lite"/>
    </source>
</evidence>
<evidence type="ECO:0000313" key="4">
    <source>
        <dbReference type="Proteomes" id="UP000727056"/>
    </source>
</evidence>
<sequence>MRAVSSVAVLVGALLLSATAPAVATDGGGGRGDRGGDVRGDRNGNKLKAGVSGAGVAGVVFDPPHSGDGGSLSGRQANWSPPPCYYAPRWSASEFKDWWDNYAKNEAYKTDPDNAQEIIDSHDETYGENSRHEDHNIGREDEGAWWTVHSNPNHPDGSTASCESRIFWVDHDDTPPPHPNSPTPEMLAELAYAEVEIPDVRAELSPAADAQKVNLATWVWMDASDLAPVSVTASISGYSQLSATVTATPSHVELDAGTGDATVHDGCDVGADGAVGRPYASADAGTAPACGLTYHRATHDRGPYPFSATVVWEVSWEGSDGSGATLPDGEFGTTQDVTVQEIQTIVR</sequence>
<keyword evidence="4" id="KW-1185">Reference proteome</keyword>
<dbReference type="EMBL" id="JAAVJC010000004">
    <property type="protein sequence ID" value="NJQ13614.1"/>
    <property type="molecule type" value="Genomic_DNA"/>
</dbReference>
<accession>A0ABX1C918</accession>
<organism evidence="3 4">
    <name type="scientific">Streptomyces bohaiensis</name>
    <dbReference type="NCBI Taxonomy" id="1431344"/>
    <lineage>
        <taxon>Bacteria</taxon>
        <taxon>Bacillati</taxon>
        <taxon>Actinomycetota</taxon>
        <taxon>Actinomycetes</taxon>
        <taxon>Kitasatosporales</taxon>
        <taxon>Streptomycetaceae</taxon>
        <taxon>Streptomyces</taxon>
    </lineage>
</organism>
<dbReference type="RefSeq" id="WP_168086455.1">
    <property type="nucleotide sequence ID" value="NZ_BHZH01000003.1"/>
</dbReference>
<evidence type="ECO:0000313" key="3">
    <source>
        <dbReference type="EMBL" id="NJQ13614.1"/>
    </source>
</evidence>
<proteinExistence type="predicted"/>
<dbReference type="Proteomes" id="UP000727056">
    <property type="component" value="Unassembled WGS sequence"/>
</dbReference>
<gene>
    <name evidence="3" type="ORF">HCN52_01295</name>
</gene>